<dbReference type="PANTHER" id="PTHR36834">
    <property type="entry name" value="MEMBRANE PROTEIN-RELATED"/>
    <property type="match status" value="1"/>
</dbReference>
<feature type="transmembrane region" description="Helical" evidence="1">
    <location>
        <begin position="128"/>
        <end position="148"/>
    </location>
</feature>
<evidence type="ECO:0000256" key="1">
    <source>
        <dbReference type="SAM" id="Phobius"/>
    </source>
</evidence>
<protein>
    <recommendedName>
        <fullName evidence="2">VanZ-like domain-containing protein</fullName>
    </recommendedName>
</protein>
<dbReference type="OrthoDB" id="4822551at2"/>
<sequence>MFVQLQNLLLKRVLFIVGSLIFISYLLFLSYLLFFAYYRQSVIILDYNLVPFSTISLYFKLLSTGYYHAWFINFWGNILAFMPFGFLIPLLFKRFHIVKTVITSSMASLLVESLQLSFRIGSFDVDDIILNTIGGLCGYLIAGTFMIMMNKVDKIICS</sequence>
<evidence type="ECO:0000313" key="4">
    <source>
        <dbReference type="Proteomes" id="UP000037146"/>
    </source>
</evidence>
<proteinExistence type="predicted"/>
<keyword evidence="1" id="KW-1133">Transmembrane helix</keyword>
<dbReference type="PANTHER" id="PTHR36834:SF1">
    <property type="entry name" value="INTEGRAL MEMBRANE PROTEIN"/>
    <property type="match status" value="1"/>
</dbReference>
<feature type="domain" description="VanZ-like" evidence="2">
    <location>
        <begin position="22"/>
        <end position="143"/>
    </location>
</feature>
<reference evidence="4" key="1">
    <citation type="submission" date="2015-07" db="EMBL/GenBank/DDBJ databases">
        <title>Genome sequencing project for genomic taxonomy and phylogenomics of Bacillus-like bacteria.</title>
        <authorList>
            <person name="Liu B."/>
            <person name="Wang J."/>
            <person name="Zhu Y."/>
            <person name="Liu G."/>
            <person name="Chen Q."/>
            <person name="Chen Z."/>
            <person name="Lan J."/>
            <person name="Che J."/>
            <person name="Ge C."/>
            <person name="Shi H."/>
            <person name="Pan Z."/>
            <person name="Liu X."/>
        </authorList>
    </citation>
    <scope>NUCLEOTIDE SEQUENCE [LARGE SCALE GENOMIC DNA]</scope>
    <source>
        <strain evidence="4">FJAT-27997</strain>
    </source>
</reference>
<keyword evidence="1" id="KW-0812">Transmembrane</keyword>
<organism evidence="3 4">
    <name type="scientific">Peribacillus loiseleuriae</name>
    <dbReference type="NCBI Taxonomy" id="1679170"/>
    <lineage>
        <taxon>Bacteria</taxon>
        <taxon>Bacillati</taxon>
        <taxon>Bacillota</taxon>
        <taxon>Bacilli</taxon>
        <taxon>Bacillales</taxon>
        <taxon>Bacillaceae</taxon>
        <taxon>Peribacillus</taxon>
    </lineage>
</organism>
<feature type="transmembrane region" description="Helical" evidence="1">
    <location>
        <begin position="49"/>
        <end position="68"/>
    </location>
</feature>
<dbReference type="AlphaFoldDB" id="A0A0K9GVT4"/>
<dbReference type="Proteomes" id="UP000037146">
    <property type="component" value="Unassembled WGS sequence"/>
</dbReference>
<dbReference type="STRING" id="1679170.AC625_13345"/>
<evidence type="ECO:0000259" key="2">
    <source>
        <dbReference type="Pfam" id="PF04892"/>
    </source>
</evidence>
<gene>
    <name evidence="3" type="ORF">AC625_13345</name>
</gene>
<dbReference type="InterPro" id="IPR006976">
    <property type="entry name" value="VanZ-like"/>
</dbReference>
<dbReference type="RefSeq" id="WP_049681715.1">
    <property type="nucleotide sequence ID" value="NZ_LFZW01000001.1"/>
</dbReference>
<accession>A0A0K9GVT4</accession>
<dbReference type="Pfam" id="PF04892">
    <property type="entry name" value="VanZ"/>
    <property type="match status" value="1"/>
</dbReference>
<dbReference type="EMBL" id="LFZW01000001">
    <property type="protein sequence ID" value="KMY50362.1"/>
    <property type="molecule type" value="Genomic_DNA"/>
</dbReference>
<name>A0A0K9GVT4_9BACI</name>
<dbReference type="InterPro" id="IPR053150">
    <property type="entry name" value="Teicoplanin_resist-assoc"/>
</dbReference>
<comment type="caution">
    <text evidence="3">The sequence shown here is derived from an EMBL/GenBank/DDBJ whole genome shotgun (WGS) entry which is preliminary data.</text>
</comment>
<feature type="transmembrane region" description="Helical" evidence="1">
    <location>
        <begin position="74"/>
        <end position="92"/>
    </location>
</feature>
<keyword evidence="1" id="KW-0472">Membrane</keyword>
<feature type="transmembrane region" description="Helical" evidence="1">
    <location>
        <begin position="12"/>
        <end position="37"/>
    </location>
</feature>
<dbReference type="PATRIC" id="fig|1679170.3.peg.3043"/>
<keyword evidence="4" id="KW-1185">Reference proteome</keyword>
<evidence type="ECO:0000313" key="3">
    <source>
        <dbReference type="EMBL" id="KMY50362.1"/>
    </source>
</evidence>